<name>A0ACC1DGM3_9NEOP</name>
<reference evidence="1 2" key="1">
    <citation type="journal article" date="2021" name="Front. Genet.">
        <title>Chromosome-Level Genome Assembly Reveals Significant Gene Expansion in the Toll and IMD Signaling Pathways of Dendrolimus kikuchii.</title>
        <authorList>
            <person name="Zhou J."/>
            <person name="Wu P."/>
            <person name="Xiong Z."/>
            <person name="Liu N."/>
            <person name="Zhao N."/>
            <person name="Ji M."/>
            <person name="Qiu Y."/>
            <person name="Yang B."/>
        </authorList>
    </citation>
    <scope>NUCLEOTIDE SEQUENCE [LARGE SCALE GENOMIC DNA]</scope>
    <source>
        <strain evidence="1">Ann1</strain>
    </source>
</reference>
<gene>
    <name evidence="1" type="ORF">K1T71_001941</name>
</gene>
<dbReference type="EMBL" id="CM034389">
    <property type="protein sequence ID" value="KAJ0182572.1"/>
    <property type="molecule type" value="Genomic_DNA"/>
</dbReference>
<evidence type="ECO:0000313" key="1">
    <source>
        <dbReference type="EMBL" id="KAJ0182572.1"/>
    </source>
</evidence>
<evidence type="ECO:0000313" key="2">
    <source>
        <dbReference type="Proteomes" id="UP000824533"/>
    </source>
</evidence>
<keyword evidence="2" id="KW-1185">Reference proteome</keyword>
<sequence length="864" mass="95380">MHKQMVLDSVSSQRPADNTRIDLHLVDMIWLGLLLVAALGGSHAQLTAQTSVAPELRECYLDPQLLNKNNLPPTTMPVLIDIIRKIEDNPNINMDLRQLSALVLHTYRQDGIEFHQPETNVGTSSMVLPYAPTFHSFHRHRLLLTRLIPSNLQTLANTTLNSALKCAFHHMLSTTVDARVRGDESSCNQLSQYRALRSGRSLRSIKDDVEILDVAKLQLSANKNGQIRNHNPKDDVDYSSFSDVKSERQLLGESTCPLLNGVVSTQWDAVSGGNLIAGIAAGAQLQQVPVLELAKGSVLNYDNVQQTVTSIYPATLTGDLAEAILIQGTDRGSPSISIGTAGNWNSTQAHRHFMLHSRTNVEMTDPEIRGDIDGFVLGSTITTTLGRYSSLRLSQLLDMYYSPRNGVFDRSLRACNRNELSQTYITSTTLASETYAFAAALDTNMPLRGTIIGGLDQLVNSAVNNFQSYTSSNLNTVSCITAETTEPDFRLKTNLYIVLDNTWQYQAIYPAISYLIDSIEVGKFGSSVTLLSAFDGSIVVNRTFSLADFHSNYTLSTHQSMHSGVNLQTSLTNIRIMMQNQLRNESTVNYVGGNSTVLLYLINSGNLQSNEAVWEQARILNETVPDLRILFATSTNQFDNLWNLVRDMHNDIMTISLSTAGVNVEIVMASVLRRIQEVGRRIVNPLCGADYTAGSSGSRQFDDFVEPGYTNFYAMSPNYFYQANDNRRIRVSRSGSGIGSLVVCHSRVTPQPRRNTTIVGFDQNAITCETLASTGNIEISLQNMCDGYWAINSCPFFYLSVQSDTGTATPSSATCTDNSVCRFPYNIRYSIQVEELGCFSGARSLVASVTFILASLYITVMRSI</sequence>
<protein>
    <submittedName>
        <fullName evidence="1">Uncharacterized protein</fullName>
    </submittedName>
</protein>
<accession>A0ACC1DGM3</accession>
<comment type="caution">
    <text evidence="1">The sequence shown here is derived from an EMBL/GenBank/DDBJ whole genome shotgun (WGS) entry which is preliminary data.</text>
</comment>
<organism evidence="1 2">
    <name type="scientific">Dendrolimus kikuchii</name>
    <dbReference type="NCBI Taxonomy" id="765133"/>
    <lineage>
        <taxon>Eukaryota</taxon>
        <taxon>Metazoa</taxon>
        <taxon>Ecdysozoa</taxon>
        <taxon>Arthropoda</taxon>
        <taxon>Hexapoda</taxon>
        <taxon>Insecta</taxon>
        <taxon>Pterygota</taxon>
        <taxon>Neoptera</taxon>
        <taxon>Endopterygota</taxon>
        <taxon>Lepidoptera</taxon>
        <taxon>Glossata</taxon>
        <taxon>Ditrysia</taxon>
        <taxon>Bombycoidea</taxon>
        <taxon>Lasiocampidae</taxon>
        <taxon>Dendrolimus</taxon>
    </lineage>
</organism>
<proteinExistence type="predicted"/>
<dbReference type="Proteomes" id="UP000824533">
    <property type="component" value="Linkage Group LG03"/>
</dbReference>